<dbReference type="Proteomes" id="UP000798662">
    <property type="component" value="Chromosome 1"/>
</dbReference>
<accession>A0ACC3BJ91</accession>
<evidence type="ECO:0000313" key="2">
    <source>
        <dbReference type="Proteomes" id="UP000798662"/>
    </source>
</evidence>
<protein>
    <submittedName>
        <fullName evidence="1">Uncharacterized protein</fullName>
    </submittedName>
</protein>
<keyword evidence="2" id="KW-1185">Reference proteome</keyword>
<evidence type="ECO:0000313" key="1">
    <source>
        <dbReference type="EMBL" id="KAK1857872.1"/>
    </source>
</evidence>
<gene>
    <name evidence="1" type="ORF">I4F81_000486</name>
</gene>
<comment type="caution">
    <text evidence="1">The sequence shown here is derived from an EMBL/GenBank/DDBJ whole genome shotgun (WGS) entry which is preliminary data.</text>
</comment>
<sequence>MAPPTPSSGALFVPVAALGVRAGPPDATTTATCSRRACRRRYPPTAYPTAPRRRWPRRTAQATGIGAQRLPPQAAATHRPAGPPLREPSVSAGAAEAPAPARSPPPRQRRWGVRFPTAPDDRALVVGVVLCLALTAIIWLAGGRLAGVPIRLDRTAPFDYPWRLRGRPGGEDAAAAAAAAAAASAGAAVRRWSAWVLYALHQVCHWVLIGATRAQRQRRRQGVAVTNAWPLTGGDRATKSNGGGVAGAVGTAGPVVAAGALRRRSSRLPRSIGWPQRATLAVHAAFCSARVAHTHLLSYDGLAADVPEITSLAAVTLLLVWVWLLEAPRRGVVAGTRPPRALTATALRATAVATHGYYFSFATIYTLWYHPAASTVAHLSGFLYVFLLLLQSSLAGTAAHGRRWWTFALEGWVAVHALVTAATVGGGRLVPLFGWGLATSFMAVHLHGFGLRRRVRAAVAAAYACGAAVAVGVGWRGTRGWHLVAIPTLLYASLGGLVLVLAALTAVGRAVRARRQARAGTAGKRVG</sequence>
<name>A0ACC3BJ91_PYRYE</name>
<proteinExistence type="predicted"/>
<dbReference type="EMBL" id="CM020618">
    <property type="protein sequence ID" value="KAK1857872.1"/>
    <property type="molecule type" value="Genomic_DNA"/>
</dbReference>
<reference evidence="1" key="1">
    <citation type="submission" date="2019-11" db="EMBL/GenBank/DDBJ databases">
        <title>Nori genome reveals adaptations in red seaweeds to the harsh intertidal environment.</title>
        <authorList>
            <person name="Wang D."/>
            <person name="Mao Y."/>
        </authorList>
    </citation>
    <scope>NUCLEOTIDE SEQUENCE</scope>
    <source>
        <tissue evidence="1">Gametophyte</tissue>
    </source>
</reference>
<organism evidence="1 2">
    <name type="scientific">Pyropia yezoensis</name>
    <name type="common">Susabi-nori</name>
    <name type="synonym">Porphyra yezoensis</name>
    <dbReference type="NCBI Taxonomy" id="2788"/>
    <lineage>
        <taxon>Eukaryota</taxon>
        <taxon>Rhodophyta</taxon>
        <taxon>Bangiophyceae</taxon>
        <taxon>Bangiales</taxon>
        <taxon>Bangiaceae</taxon>
        <taxon>Pyropia</taxon>
    </lineage>
</organism>